<organism evidence="2 3">
    <name type="scientific">Larkinella arboricola</name>
    <dbReference type="NCBI Taxonomy" id="643671"/>
    <lineage>
        <taxon>Bacteria</taxon>
        <taxon>Pseudomonadati</taxon>
        <taxon>Bacteroidota</taxon>
        <taxon>Cytophagia</taxon>
        <taxon>Cytophagales</taxon>
        <taxon>Spirosomataceae</taxon>
        <taxon>Larkinella</taxon>
    </lineage>
</organism>
<dbReference type="RefSeq" id="WP_262511085.1">
    <property type="nucleotide sequence ID" value="NZ_QLMC01000004.1"/>
</dbReference>
<name>A0A327WSZ0_LARAB</name>
<feature type="transmembrane region" description="Helical" evidence="1">
    <location>
        <begin position="147"/>
        <end position="166"/>
    </location>
</feature>
<dbReference type="EMBL" id="QLMC01000004">
    <property type="protein sequence ID" value="RAJ95738.1"/>
    <property type="molecule type" value="Genomic_DNA"/>
</dbReference>
<reference evidence="2 3" key="1">
    <citation type="submission" date="2018-06" db="EMBL/GenBank/DDBJ databases">
        <title>Genomic Encyclopedia of Archaeal and Bacterial Type Strains, Phase II (KMG-II): from individual species to whole genera.</title>
        <authorList>
            <person name="Goeker M."/>
        </authorList>
    </citation>
    <scope>NUCLEOTIDE SEQUENCE [LARGE SCALE GENOMIC DNA]</scope>
    <source>
        <strain evidence="2 3">DSM 21851</strain>
    </source>
</reference>
<accession>A0A327WSZ0</accession>
<evidence type="ECO:0000313" key="3">
    <source>
        <dbReference type="Proteomes" id="UP000248790"/>
    </source>
</evidence>
<keyword evidence="1" id="KW-1133">Transmembrane helix</keyword>
<feature type="transmembrane region" description="Helical" evidence="1">
    <location>
        <begin position="186"/>
        <end position="204"/>
    </location>
</feature>
<comment type="caution">
    <text evidence="2">The sequence shown here is derived from an EMBL/GenBank/DDBJ whole genome shotgun (WGS) entry which is preliminary data.</text>
</comment>
<dbReference type="Gene3D" id="1.20.1530.20">
    <property type="match status" value="1"/>
</dbReference>
<dbReference type="Proteomes" id="UP000248790">
    <property type="component" value="Unassembled WGS sequence"/>
</dbReference>
<feature type="transmembrane region" description="Helical" evidence="1">
    <location>
        <begin position="248"/>
        <end position="266"/>
    </location>
</feature>
<keyword evidence="3" id="KW-1185">Reference proteome</keyword>
<dbReference type="InterPro" id="IPR038770">
    <property type="entry name" value="Na+/solute_symporter_sf"/>
</dbReference>
<evidence type="ECO:0000313" key="2">
    <source>
        <dbReference type="EMBL" id="RAJ95738.1"/>
    </source>
</evidence>
<proteinExistence type="predicted"/>
<keyword evidence="1" id="KW-0812">Transmembrane</keyword>
<keyword evidence="1" id="KW-0472">Membrane</keyword>
<feature type="transmembrane region" description="Helical" evidence="1">
    <location>
        <begin position="89"/>
        <end position="109"/>
    </location>
</feature>
<sequence length="342" mass="37113">MKNHPTSSFSFSSISALAARAGLDWFLLALLGMIGLAYLWPEPGIQEGPFSLSNLANIGVSVIFFFYGLRLSGDKLRAGLSNWKLHFTIHLTTFVVFPLIILAGLQLFGTDENRLLWLGTFYVAALPSTVSSSVVMVSLAGGNIPAAIFNASISSLIGVFITPLWMGLFLSTGSADYDLGSVIGKLALQVIVPVVLGIVLNRWLGAWAERHKKALSNFDKIVILVIVYTSFCESFERRMFQSLTASDLVVLGACMLGLFFLIYALVNLASRLLGFNREDRITALFCGSKKSLVQGSVMVTVLFPDNVVGIVLLPIMMYHALQLIAASILAQSMARQASQFSA</sequence>
<gene>
    <name evidence="2" type="ORF">LX87_03486</name>
</gene>
<dbReference type="Pfam" id="PF13593">
    <property type="entry name" value="SBF_like"/>
    <property type="match status" value="1"/>
</dbReference>
<feature type="transmembrane region" description="Helical" evidence="1">
    <location>
        <begin position="52"/>
        <end position="69"/>
    </location>
</feature>
<dbReference type="PANTHER" id="PTHR18640:SF5">
    <property type="entry name" value="SODIUM_BILE ACID COTRANSPORTER 7"/>
    <property type="match status" value="1"/>
</dbReference>
<evidence type="ECO:0000256" key="1">
    <source>
        <dbReference type="SAM" id="Phobius"/>
    </source>
</evidence>
<feature type="transmembrane region" description="Helical" evidence="1">
    <location>
        <begin position="307"/>
        <end position="330"/>
    </location>
</feature>
<feature type="transmembrane region" description="Helical" evidence="1">
    <location>
        <begin position="21"/>
        <end position="40"/>
    </location>
</feature>
<feature type="transmembrane region" description="Helical" evidence="1">
    <location>
        <begin position="115"/>
        <end position="140"/>
    </location>
</feature>
<dbReference type="InterPro" id="IPR016833">
    <property type="entry name" value="Put_Na-Bile_cotransptr"/>
</dbReference>
<dbReference type="GO" id="GO:0005886">
    <property type="term" value="C:plasma membrane"/>
    <property type="evidence" value="ECO:0007669"/>
    <property type="project" value="TreeGrafter"/>
</dbReference>
<protein>
    <submittedName>
        <fullName evidence="2">Sodium/bile acid cotransporter 7</fullName>
    </submittedName>
</protein>
<dbReference type="AlphaFoldDB" id="A0A327WSZ0"/>
<dbReference type="PIRSF" id="PIRSF026166">
    <property type="entry name" value="UCP026166"/>
    <property type="match status" value="1"/>
</dbReference>
<dbReference type="PANTHER" id="PTHR18640">
    <property type="entry name" value="SOLUTE CARRIER FAMILY 10 MEMBER 7"/>
    <property type="match status" value="1"/>
</dbReference>